<organism evidence="7 8">
    <name type="scientific">Pocillopora meandrina</name>
    <dbReference type="NCBI Taxonomy" id="46732"/>
    <lineage>
        <taxon>Eukaryota</taxon>
        <taxon>Metazoa</taxon>
        <taxon>Cnidaria</taxon>
        <taxon>Anthozoa</taxon>
        <taxon>Hexacorallia</taxon>
        <taxon>Scleractinia</taxon>
        <taxon>Astrocoeniina</taxon>
        <taxon>Pocilloporidae</taxon>
        <taxon>Pocillopora</taxon>
    </lineage>
</organism>
<protein>
    <recommendedName>
        <fullName evidence="6">Ig-like domain-containing protein</fullName>
    </recommendedName>
</protein>
<accession>A0AAU9XY65</accession>
<comment type="caution">
    <text evidence="7">The sequence shown here is derived from an EMBL/GenBank/DDBJ whole genome shotgun (WGS) entry which is preliminary data.</text>
</comment>
<dbReference type="InterPro" id="IPR051275">
    <property type="entry name" value="Cell_adhesion_signaling"/>
</dbReference>
<keyword evidence="8" id="KW-1185">Reference proteome</keyword>
<sequence length="505" mass="56118">MTILRSQRSDSGRYELIVSPDDFAATTIKDEVKISVKYAAKINYTSGNQTLNESDTLNLTCVADGDPTPNIAWTRVSDNKAVSFPLIISGKQDEGGYKCTASNGVGSPDSRIVDVFVQRKLILNFPKNTTVLRKSLLSLTCQTDGSPEVEFHLYFNGHLIKTSGSGIFHVSLMSNGSYTCVPTNKVGAGTNAKAKTMCTIVVTCKTFKDIQAVPVTHALCTHDQNSIHIELCIRLITAASSMHDISKIRDRVYSPQTTVATQVFQLMSTLIQQPNHSRLPTLARVKLTTKPHLHPIRHLPTVDNVTILFLDTRGLTMHRLNVISVKVVYAQSVMTSVAQIVLVRGTQPTSMSALTELAKTSQLHYQDQIPIIRKSKWTPPEGQFSSLDFFLKKCRHDINKLKFNRNTKFSNLSSEEWSALKSLKKRKDIVIKAADKGGAVVVWRTDLYQKEALRQLSDTSFYAKVDKDLTLINQKIVKNTINDLIAKQELPATAKNLIITTPRTS</sequence>
<dbReference type="EMBL" id="CALNXJ010000086">
    <property type="protein sequence ID" value="CAH3162641.1"/>
    <property type="molecule type" value="Genomic_DNA"/>
</dbReference>
<reference evidence="7 8" key="1">
    <citation type="submission" date="2022-05" db="EMBL/GenBank/DDBJ databases">
        <authorList>
            <consortium name="Genoscope - CEA"/>
            <person name="William W."/>
        </authorList>
    </citation>
    <scope>NUCLEOTIDE SEQUENCE [LARGE SCALE GENOMIC DNA]</scope>
</reference>
<proteinExistence type="predicted"/>
<evidence type="ECO:0000259" key="6">
    <source>
        <dbReference type="PROSITE" id="PS50835"/>
    </source>
</evidence>
<dbReference type="InterPro" id="IPR003599">
    <property type="entry name" value="Ig_sub"/>
</dbReference>
<dbReference type="Pfam" id="PF13895">
    <property type="entry name" value="Ig_2"/>
    <property type="match status" value="1"/>
</dbReference>
<keyword evidence="2" id="KW-0472">Membrane</keyword>
<dbReference type="PROSITE" id="PS50835">
    <property type="entry name" value="IG_LIKE"/>
    <property type="match status" value="1"/>
</dbReference>
<name>A0AAU9XY65_9CNID</name>
<keyword evidence="3" id="KW-1015">Disulfide bond</keyword>
<dbReference type="InterPro" id="IPR036179">
    <property type="entry name" value="Ig-like_dom_sf"/>
</dbReference>
<dbReference type="GO" id="GO:0050839">
    <property type="term" value="F:cell adhesion molecule binding"/>
    <property type="evidence" value="ECO:0007669"/>
    <property type="project" value="TreeGrafter"/>
</dbReference>
<dbReference type="SUPFAM" id="SSF48726">
    <property type="entry name" value="Immunoglobulin"/>
    <property type="match status" value="2"/>
</dbReference>
<dbReference type="Proteomes" id="UP001159428">
    <property type="component" value="Unassembled WGS sequence"/>
</dbReference>
<dbReference type="PANTHER" id="PTHR11640">
    <property type="entry name" value="NEPHRIN"/>
    <property type="match status" value="1"/>
</dbReference>
<evidence type="ECO:0000256" key="4">
    <source>
        <dbReference type="ARBA" id="ARBA00023180"/>
    </source>
</evidence>
<dbReference type="Gene3D" id="2.60.40.10">
    <property type="entry name" value="Immunoglobulins"/>
    <property type="match status" value="2"/>
</dbReference>
<dbReference type="AlphaFoldDB" id="A0AAU9XY65"/>
<dbReference type="InterPro" id="IPR013783">
    <property type="entry name" value="Ig-like_fold"/>
</dbReference>
<dbReference type="GO" id="GO:0005911">
    <property type="term" value="C:cell-cell junction"/>
    <property type="evidence" value="ECO:0007669"/>
    <property type="project" value="TreeGrafter"/>
</dbReference>
<evidence type="ECO:0000313" key="7">
    <source>
        <dbReference type="EMBL" id="CAH3162641.1"/>
    </source>
</evidence>
<evidence type="ECO:0000256" key="5">
    <source>
        <dbReference type="ARBA" id="ARBA00023319"/>
    </source>
</evidence>
<gene>
    <name evidence="7" type="ORF">PMEA_00034292</name>
</gene>
<feature type="domain" description="Ig-like" evidence="6">
    <location>
        <begin position="40"/>
        <end position="114"/>
    </location>
</feature>
<dbReference type="Pfam" id="PF13927">
    <property type="entry name" value="Ig_3"/>
    <property type="match status" value="1"/>
</dbReference>
<keyword evidence="5" id="KW-0393">Immunoglobulin domain</keyword>
<keyword evidence="4" id="KW-0325">Glycoprotein</keyword>
<dbReference type="InterPro" id="IPR007110">
    <property type="entry name" value="Ig-like_dom"/>
</dbReference>
<dbReference type="SMART" id="SM00408">
    <property type="entry name" value="IGc2"/>
    <property type="match status" value="2"/>
</dbReference>
<evidence type="ECO:0000256" key="3">
    <source>
        <dbReference type="ARBA" id="ARBA00023157"/>
    </source>
</evidence>
<dbReference type="GO" id="GO:0005886">
    <property type="term" value="C:plasma membrane"/>
    <property type="evidence" value="ECO:0007669"/>
    <property type="project" value="TreeGrafter"/>
</dbReference>
<dbReference type="InterPro" id="IPR003598">
    <property type="entry name" value="Ig_sub2"/>
</dbReference>
<dbReference type="SMART" id="SM00409">
    <property type="entry name" value="IG"/>
    <property type="match status" value="2"/>
</dbReference>
<dbReference type="PANTHER" id="PTHR11640:SF164">
    <property type="entry name" value="MAM DOMAIN-CONTAINING GLYCOSYLPHOSPHATIDYLINOSITOL ANCHOR PROTEIN 1"/>
    <property type="match status" value="1"/>
</dbReference>
<evidence type="ECO:0000313" key="8">
    <source>
        <dbReference type="Proteomes" id="UP001159428"/>
    </source>
</evidence>
<evidence type="ECO:0000256" key="1">
    <source>
        <dbReference type="ARBA" id="ARBA00004479"/>
    </source>
</evidence>
<evidence type="ECO:0000256" key="2">
    <source>
        <dbReference type="ARBA" id="ARBA00023136"/>
    </source>
</evidence>
<dbReference type="GO" id="GO:0098609">
    <property type="term" value="P:cell-cell adhesion"/>
    <property type="evidence" value="ECO:0007669"/>
    <property type="project" value="TreeGrafter"/>
</dbReference>
<comment type="subcellular location">
    <subcellularLocation>
        <location evidence="1">Membrane</location>
        <topology evidence="1">Single-pass type I membrane protein</topology>
    </subcellularLocation>
</comment>